<keyword evidence="2" id="KW-1185">Reference proteome</keyword>
<dbReference type="AlphaFoldDB" id="A0A6A6DVQ3"/>
<dbReference type="EMBL" id="ML994641">
    <property type="protein sequence ID" value="KAF2183751.1"/>
    <property type="molecule type" value="Genomic_DNA"/>
</dbReference>
<name>A0A6A6DVQ3_9PEZI</name>
<evidence type="ECO:0000313" key="1">
    <source>
        <dbReference type="EMBL" id="KAF2183751.1"/>
    </source>
</evidence>
<sequence>MEEMGQLLLPGEFLQGLGFKAALINTAVEKMVELDRFYELLAAVVYHCSTIDSPARKLAVNIAAHRWPSSDFRELKEAGTTFEFLKGVLVRLFETREDKESPRQLQELLNVKNICKYHEHTRLDKPCYKESDPTSSEE</sequence>
<proteinExistence type="predicted"/>
<accession>A0A6A6DVQ3</accession>
<protein>
    <submittedName>
        <fullName evidence="1">Uncharacterized protein</fullName>
    </submittedName>
</protein>
<dbReference type="Proteomes" id="UP000800200">
    <property type="component" value="Unassembled WGS sequence"/>
</dbReference>
<reference evidence="1" key="1">
    <citation type="journal article" date="2020" name="Stud. Mycol.">
        <title>101 Dothideomycetes genomes: a test case for predicting lifestyles and emergence of pathogens.</title>
        <authorList>
            <person name="Haridas S."/>
            <person name="Albert R."/>
            <person name="Binder M."/>
            <person name="Bloem J."/>
            <person name="Labutti K."/>
            <person name="Salamov A."/>
            <person name="Andreopoulos B."/>
            <person name="Baker S."/>
            <person name="Barry K."/>
            <person name="Bills G."/>
            <person name="Bluhm B."/>
            <person name="Cannon C."/>
            <person name="Castanera R."/>
            <person name="Culley D."/>
            <person name="Daum C."/>
            <person name="Ezra D."/>
            <person name="Gonzalez J."/>
            <person name="Henrissat B."/>
            <person name="Kuo A."/>
            <person name="Liang C."/>
            <person name="Lipzen A."/>
            <person name="Lutzoni F."/>
            <person name="Magnuson J."/>
            <person name="Mondo S."/>
            <person name="Nolan M."/>
            <person name="Ohm R."/>
            <person name="Pangilinan J."/>
            <person name="Park H.-J."/>
            <person name="Ramirez L."/>
            <person name="Alfaro M."/>
            <person name="Sun H."/>
            <person name="Tritt A."/>
            <person name="Yoshinaga Y."/>
            <person name="Zwiers L.-H."/>
            <person name="Turgeon B."/>
            <person name="Goodwin S."/>
            <person name="Spatafora J."/>
            <person name="Crous P."/>
            <person name="Grigoriev I."/>
        </authorList>
    </citation>
    <scope>NUCLEOTIDE SEQUENCE</scope>
    <source>
        <strain evidence="1">CBS 207.26</strain>
    </source>
</reference>
<organism evidence="1 2">
    <name type="scientific">Zopfia rhizophila CBS 207.26</name>
    <dbReference type="NCBI Taxonomy" id="1314779"/>
    <lineage>
        <taxon>Eukaryota</taxon>
        <taxon>Fungi</taxon>
        <taxon>Dikarya</taxon>
        <taxon>Ascomycota</taxon>
        <taxon>Pezizomycotina</taxon>
        <taxon>Dothideomycetes</taxon>
        <taxon>Dothideomycetes incertae sedis</taxon>
        <taxon>Zopfiaceae</taxon>
        <taxon>Zopfia</taxon>
    </lineage>
</organism>
<evidence type="ECO:0000313" key="2">
    <source>
        <dbReference type="Proteomes" id="UP000800200"/>
    </source>
</evidence>
<dbReference type="OrthoDB" id="1022638at2759"/>
<gene>
    <name evidence="1" type="ORF">K469DRAFT_785317</name>
</gene>